<keyword evidence="2" id="KW-1185">Reference proteome</keyword>
<name>A0A812RT61_9DINO</name>
<sequence>MARLWDLAILTGDAALARRCSQQCRLPLRRWQAQDLFKMLRGQGWCIAAAAPEVLTAAITSGLTFQGLHYTYFGQLLPADCLIPFREAVALCGNMQLWRQLEPHLGPPSSWELGPRNHLSQILLLVEDGLQWKLCPDRLSTALAAKLPLDKLVLLLACGTLPPSCGLSLLDLAIACGQASAAQQLLAQGIPPTSWTSFLCLHCACPGCEGTLDMFYADYIDTDSHVAPLPQRREAARRAMRSARAQAPRMAIGLYQLMRSWSRGRQVSLGLVHMILDWVPPAG</sequence>
<organism evidence="1 2">
    <name type="scientific">Symbiodinium natans</name>
    <dbReference type="NCBI Taxonomy" id="878477"/>
    <lineage>
        <taxon>Eukaryota</taxon>
        <taxon>Sar</taxon>
        <taxon>Alveolata</taxon>
        <taxon>Dinophyceae</taxon>
        <taxon>Suessiales</taxon>
        <taxon>Symbiodiniaceae</taxon>
        <taxon>Symbiodinium</taxon>
    </lineage>
</organism>
<gene>
    <name evidence="1" type="ORF">SNAT2548_LOCUS25037</name>
</gene>
<accession>A0A812RT61</accession>
<evidence type="ECO:0000313" key="1">
    <source>
        <dbReference type="EMBL" id="CAE7455161.1"/>
    </source>
</evidence>
<dbReference type="EMBL" id="CAJNDS010002377">
    <property type="protein sequence ID" value="CAE7455161.1"/>
    <property type="molecule type" value="Genomic_DNA"/>
</dbReference>
<comment type="caution">
    <text evidence="1">The sequence shown here is derived from an EMBL/GenBank/DDBJ whole genome shotgun (WGS) entry which is preliminary data.</text>
</comment>
<reference evidence="1" key="1">
    <citation type="submission" date="2021-02" db="EMBL/GenBank/DDBJ databases">
        <authorList>
            <person name="Dougan E. K."/>
            <person name="Rhodes N."/>
            <person name="Thang M."/>
            <person name="Chan C."/>
        </authorList>
    </citation>
    <scope>NUCLEOTIDE SEQUENCE</scope>
</reference>
<evidence type="ECO:0000313" key="2">
    <source>
        <dbReference type="Proteomes" id="UP000604046"/>
    </source>
</evidence>
<proteinExistence type="predicted"/>
<dbReference type="AlphaFoldDB" id="A0A812RT61"/>
<dbReference type="Proteomes" id="UP000604046">
    <property type="component" value="Unassembled WGS sequence"/>
</dbReference>
<protein>
    <submittedName>
        <fullName evidence="1">Uncharacterized protein</fullName>
    </submittedName>
</protein>